<accession>A0A3B1A7F7</accession>
<gene>
    <name evidence="1" type="ORF">MNBD_GAMMA22-1844</name>
</gene>
<evidence type="ECO:0008006" key="2">
    <source>
        <dbReference type="Google" id="ProtNLM"/>
    </source>
</evidence>
<name>A0A3B1A7F7_9ZZZZ</name>
<evidence type="ECO:0000313" key="1">
    <source>
        <dbReference type="EMBL" id="VAW95712.1"/>
    </source>
</evidence>
<reference evidence="1" key="1">
    <citation type="submission" date="2018-06" db="EMBL/GenBank/DDBJ databases">
        <authorList>
            <person name="Zhirakovskaya E."/>
        </authorList>
    </citation>
    <scope>NUCLEOTIDE SEQUENCE</scope>
</reference>
<protein>
    <recommendedName>
        <fullName evidence="2">DsrS</fullName>
    </recommendedName>
</protein>
<organism evidence="1">
    <name type="scientific">hydrothermal vent metagenome</name>
    <dbReference type="NCBI Taxonomy" id="652676"/>
    <lineage>
        <taxon>unclassified sequences</taxon>
        <taxon>metagenomes</taxon>
        <taxon>ecological metagenomes</taxon>
    </lineage>
</organism>
<dbReference type="EMBL" id="UOFS01000024">
    <property type="protein sequence ID" value="VAW95712.1"/>
    <property type="molecule type" value="Genomic_DNA"/>
</dbReference>
<dbReference type="AlphaFoldDB" id="A0A3B1A7F7"/>
<sequence>MELMELSSEDNFRLNVLLNQTAQAIRIDESKMIVFALTEKGEAKVTLNPNCRDDKYIKKVRELISSYVLGSPGGYPVFLGRWTRMGQTKDESLEQLLLLGEPEAVVAVVHAAGLTNEIARRAWWSMPTSENARRMLEKQAVVDGDMGKILAEYLIEYLPFEDDAKEMIESIRLVLQDNLIDQQQKNELWVKAKRKNAYYIGFMMTMANEIPEPFPEHPSYDKINQLIKSCLTDDLANPQKIYIKMLIKVYSPTGQTLLNTFNLAMQKPSNQDVVIMALNAASQYFISVKPEKTNFASIDEINAECNQTIKTIKNKNSSFSKALIASDSLTESLFSILFLSCLCESIVTPIFSRSTAIGSVMRKKLKPVSDPIIENCKIICACIK</sequence>
<proteinExistence type="predicted"/>